<dbReference type="Pfam" id="PF01464">
    <property type="entry name" value="SLT"/>
    <property type="match status" value="1"/>
</dbReference>
<dbReference type="Proteomes" id="UP000273143">
    <property type="component" value="Chromosome"/>
</dbReference>
<dbReference type="SUPFAM" id="SSF53850">
    <property type="entry name" value="Periplasmic binding protein-like II"/>
    <property type="match status" value="1"/>
</dbReference>
<dbReference type="SMART" id="SM00062">
    <property type="entry name" value="PBPb"/>
    <property type="match status" value="1"/>
</dbReference>
<dbReference type="PROSITE" id="PS51257">
    <property type="entry name" value="PROKAR_LIPOPROTEIN"/>
    <property type="match status" value="1"/>
</dbReference>
<dbReference type="GO" id="GO:0016998">
    <property type="term" value="P:cell wall macromolecule catabolic process"/>
    <property type="evidence" value="ECO:0007669"/>
    <property type="project" value="UniProtKB-UniRule"/>
</dbReference>
<comment type="catalytic activity">
    <reaction evidence="8">
        <text>Exolytic cleavage of the (1-&gt;4)-beta-glycosidic linkage between N-acetylmuramic acid (MurNAc) and N-acetylglucosamine (GlcNAc) residues in peptidoglycan, from either the reducing or the non-reducing ends of the peptidoglycan chains, with concomitant formation of a 1,6-anhydrobond in the MurNAc residue.</text>
        <dbReference type="EC" id="4.2.2.n1"/>
    </reaction>
</comment>
<feature type="region of interest" description="LT domain" evidence="8">
    <location>
        <begin position="272"/>
        <end position="489"/>
    </location>
</feature>
<evidence type="ECO:0000256" key="4">
    <source>
        <dbReference type="ARBA" id="ARBA00023136"/>
    </source>
</evidence>
<comment type="similarity">
    <text evidence="1">Belongs to the transglycosylase Slt family.</text>
</comment>
<dbReference type="InterPro" id="IPR023346">
    <property type="entry name" value="Lysozyme-like_dom_sf"/>
</dbReference>
<dbReference type="EMBL" id="CP029822">
    <property type="protein sequence ID" value="AZS51625.1"/>
    <property type="molecule type" value="Genomic_DNA"/>
</dbReference>
<evidence type="ECO:0000313" key="10">
    <source>
        <dbReference type="EMBL" id="AZS51625.1"/>
    </source>
</evidence>
<protein>
    <recommendedName>
        <fullName evidence="8">Membrane-bound lytic murein transglycosylase F</fullName>
        <ecNumber evidence="8">4.2.2.n1</ecNumber>
    </recommendedName>
    <alternativeName>
        <fullName evidence="8">Murein lyase F</fullName>
    </alternativeName>
</protein>
<dbReference type="GO" id="GO:0008933">
    <property type="term" value="F:peptidoglycan lytic transglycosylase activity"/>
    <property type="evidence" value="ECO:0007669"/>
    <property type="project" value="UniProtKB-UniRule"/>
</dbReference>
<dbReference type="Gene3D" id="3.40.190.10">
    <property type="entry name" value="Periplasmic binding protein-like II"/>
    <property type="match status" value="2"/>
</dbReference>
<dbReference type="InterPro" id="IPR023703">
    <property type="entry name" value="MltF"/>
</dbReference>
<accession>A0A451EPA4</accession>
<dbReference type="NCBIfam" id="NF008112">
    <property type="entry name" value="PRK10859.1"/>
    <property type="match status" value="1"/>
</dbReference>
<evidence type="ECO:0000256" key="7">
    <source>
        <dbReference type="ARBA" id="ARBA00023316"/>
    </source>
</evidence>
<dbReference type="CDD" id="cd01009">
    <property type="entry name" value="PBP2_YfhD_N"/>
    <property type="match status" value="1"/>
</dbReference>
<dbReference type="GO" id="GO:0009253">
    <property type="term" value="P:peptidoglycan catabolic process"/>
    <property type="evidence" value="ECO:0007669"/>
    <property type="project" value="TreeGrafter"/>
</dbReference>
<dbReference type="PANTHER" id="PTHR35936">
    <property type="entry name" value="MEMBRANE-BOUND LYTIC MUREIN TRANSGLYCOSYLASE F"/>
    <property type="match status" value="1"/>
</dbReference>
<dbReference type="AlphaFoldDB" id="A0A451EPA4"/>
<comment type="domain">
    <text evidence="8">The N-terminal domain does not have lytic activity and probably modulates enzymatic activity. The C-terminal domain is the catalytic active domain.</text>
</comment>
<dbReference type="CDD" id="cd13403">
    <property type="entry name" value="MLTF-like"/>
    <property type="match status" value="1"/>
</dbReference>
<dbReference type="InterPro" id="IPR000189">
    <property type="entry name" value="Transglyc_AS"/>
</dbReference>
<comment type="subcellular location">
    <subcellularLocation>
        <location evidence="8">Cell outer membrane</location>
        <topology evidence="8">Peripheral membrane protein</topology>
    </subcellularLocation>
    <text evidence="8">Attached to the inner leaflet of the outer membrane.</text>
</comment>
<reference evidence="11" key="1">
    <citation type="submission" date="2018-06" db="EMBL/GenBank/DDBJ databases">
        <title>Complete genome of Pseudomonas insecticola strain QZS01.</title>
        <authorList>
            <person name="Wang J."/>
            <person name="Su Q."/>
        </authorList>
    </citation>
    <scope>NUCLEOTIDE SEQUENCE [LARGE SCALE GENOMIC DNA]</scope>
    <source>
        <strain evidence="11">QZS01</strain>
    </source>
</reference>
<dbReference type="RefSeq" id="WP_127164358.1">
    <property type="nucleotide sequence ID" value="NZ_CP029822.1"/>
</dbReference>
<keyword evidence="5 8" id="KW-0998">Cell outer membrane</keyword>
<dbReference type="EC" id="4.2.2.n1" evidence="8"/>
<comment type="similarity">
    <text evidence="8">In the N-terminal section; belongs to the bacterial solute-binding protein 3 family.</text>
</comment>
<dbReference type="Gene3D" id="1.10.530.10">
    <property type="match status" value="1"/>
</dbReference>
<keyword evidence="6 8" id="KW-0456">Lyase</keyword>
<sequence length="489" mass="55513">MKENLKYRSSKVFFLWILLGIFGSLLVACDADLSSVSALEKIKQEGVLHVVTYNSPMTYFEDRSGKTGFEYELVKKFAESLGVKLQIEQVNNLDDVYSSVESNAHFLGAANLVKTSYREQQVTFSKPYLLVDALVVYHKSAQRPTRVEDLLGKSILVVKGSSQADELKKLKEKYPDLMYQESDVIDVIDLLQQVEDQKTDIVILNKNVLAMTQVYYSNIRIGFSLIKDQPMAWIVAKNDDSSLIDAVDAFIDESESNGLLERLNDRFFGHIDVLGYVGAYSFAKHLQERLPKYEKYFIQYAKNNDLDWKLLAAIGYQESHWNPDAVSPTGVRGLMMLTQNTAKAMGVENRLDPGQSIMGGAKLLSILKEGVSKDVVGRDRTFFALAAYNMGQGHLADVQKIAELNNMNPNAWRDVNQVLPLIAQKKWYTQVRYGYARGLETKQFVRNIRRYYDILSWLGYSQREVMTGLPKLHVPSLSRKELSETTSLL</sequence>
<gene>
    <name evidence="8 10" type="primary">mltF</name>
    <name evidence="10" type="ORF">DM558_12975</name>
</gene>
<dbReference type="KEGG" id="emo:DM558_12975"/>
<evidence type="ECO:0000256" key="1">
    <source>
        <dbReference type="ARBA" id="ARBA00007734"/>
    </source>
</evidence>
<feature type="active site" evidence="8">
    <location>
        <position position="318"/>
    </location>
</feature>
<feature type="domain" description="Solute-binding protein family 3/N-terminal" evidence="9">
    <location>
        <begin position="47"/>
        <end position="271"/>
    </location>
</feature>
<dbReference type="InterPro" id="IPR001638">
    <property type="entry name" value="Solute-binding_3/MltF_N"/>
</dbReference>
<dbReference type="PANTHER" id="PTHR35936:SF32">
    <property type="entry name" value="MEMBRANE-BOUND LYTIC MUREIN TRANSGLYCOSYLASE F"/>
    <property type="match status" value="1"/>
</dbReference>
<organism evidence="10 11">
    <name type="scientific">Entomomonas moraniae</name>
    <dbReference type="NCBI Taxonomy" id="2213226"/>
    <lineage>
        <taxon>Bacteria</taxon>
        <taxon>Pseudomonadati</taxon>
        <taxon>Pseudomonadota</taxon>
        <taxon>Gammaproteobacteria</taxon>
        <taxon>Pseudomonadales</taxon>
        <taxon>Pseudomonadaceae</taxon>
        <taxon>Entomomonas</taxon>
    </lineage>
</organism>
<keyword evidence="4 8" id="KW-0472">Membrane</keyword>
<comment type="similarity">
    <text evidence="8">In the C-terminal section; belongs to the transglycosylase Slt family.</text>
</comment>
<keyword evidence="3 8" id="KW-0732">Signal</keyword>
<evidence type="ECO:0000256" key="5">
    <source>
        <dbReference type="ARBA" id="ARBA00023237"/>
    </source>
</evidence>
<dbReference type="HAMAP" id="MF_02016">
    <property type="entry name" value="MltF"/>
    <property type="match status" value="1"/>
</dbReference>
<evidence type="ECO:0000256" key="3">
    <source>
        <dbReference type="ARBA" id="ARBA00022729"/>
    </source>
</evidence>
<proteinExistence type="inferred from homology"/>
<evidence type="ECO:0000256" key="2">
    <source>
        <dbReference type="ARBA" id="ARBA00010333"/>
    </source>
</evidence>
<dbReference type="SUPFAM" id="SSF53955">
    <property type="entry name" value="Lysozyme-like"/>
    <property type="match status" value="1"/>
</dbReference>
<dbReference type="PROSITE" id="PS00922">
    <property type="entry name" value="TRANSGLYCOSYLASE"/>
    <property type="match status" value="1"/>
</dbReference>
<evidence type="ECO:0000259" key="9">
    <source>
        <dbReference type="SMART" id="SM00062"/>
    </source>
</evidence>
<evidence type="ECO:0000256" key="6">
    <source>
        <dbReference type="ARBA" id="ARBA00023239"/>
    </source>
</evidence>
<comment type="similarity">
    <text evidence="2">Belongs to the bacterial solute-binding protein 3 family.</text>
</comment>
<keyword evidence="7 8" id="KW-0961">Cell wall biogenesis/degradation</keyword>
<keyword evidence="11" id="KW-1185">Reference proteome</keyword>
<evidence type="ECO:0000256" key="8">
    <source>
        <dbReference type="HAMAP-Rule" id="MF_02016"/>
    </source>
</evidence>
<evidence type="ECO:0000313" key="11">
    <source>
        <dbReference type="Proteomes" id="UP000273143"/>
    </source>
</evidence>
<dbReference type="GO" id="GO:0071555">
    <property type="term" value="P:cell wall organization"/>
    <property type="evidence" value="ECO:0007669"/>
    <property type="project" value="UniProtKB-KW"/>
</dbReference>
<dbReference type="Pfam" id="PF00497">
    <property type="entry name" value="SBP_bac_3"/>
    <property type="match status" value="1"/>
</dbReference>
<comment type="function">
    <text evidence="8">Murein-degrading enzyme that degrades murein glycan strands and insoluble, high-molecular weight murein sacculi, with the concomitant formation of a 1,6-anhydromuramoyl product. Lytic transglycosylases (LTs) play an integral role in the metabolism of the peptidoglycan (PG) sacculus. Their lytic action creates space within the PG sacculus to allow for its expansion as well as for the insertion of various structures such as secretion systems and flagella.</text>
</comment>
<name>A0A451EPA4_9GAMM</name>
<dbReference type="InterPro" id="IPR008258">
    <property type="entry name" value="Transglycosylase_SLT_dom_1"/>
</dbReference>
<dbReference type="GO" id="GO:0009279">
    <property type="term" value="C:cell outer membrane"/>
    <property type="evidence" value="ECO:0007669"/>
    <property type="project" value="UniProtKB-SubCell"/>
</dbReference>
<comment type="caution">
    <text evidence="8">Lacks conserved residue(s) required for the propagation of feature annotation.</text>
</comment>